<keyword evidence="1" id="KW-0472">Membrane</keyword>
<accession>A0A9N9NCT3</accession>
<keyword evidence="1" id="KW-0812">Transmembrane</keyword>
<evidence type="ECO:0000313" key="2">
    <source>
        <dbReference type="EMBL" id="CAG8723180.1"/>
    </source>
</evidence>
<comment type="caution">
    <text evidence="2">The sequence shown here is derived from an EMBL/GenBank/DDBJ whole genome shotgun (WGS) entry which is preliminary data.</text>
</comment>
<organism evidence="2 3">
    <name type="scientific">Funneliformis caledonium</name>
    <dbReference type="NCBI Taxonomy" id="1117310"/>
    <lineage>
        <taxon>Eukaryota</taxon>
        <taxon>Fungi</taxon>
        <taxon>Fungi incertae sedis</taxon>
        <taxon>Mucoromycota</taxon>
        <taxon>Glomeromycotina</taxon>
        <taxon>Glomeromycetes</taxon>
        <taxon>Glomerales</taxon>
        <taxon>Glomeraceae</taxon>
        <taxon>Funneliformis</taxon>
    </lineage>
</organism>
<dbReference type="AlphaFoldDB" id="A0A9N9NCT3"/>
<gene>
    <name evidence="2" type="ORF">FCALED_LOCUS14504</name>
</gene>
<feature type="transmembrane region" description="Helical" evidence="1">
    <location>
        <begin position="80"/>
        <end position="100"/>
    </location>
</feature>
<feature type="transmembrane region" description="Helical" evidence="1">
    <location>
        <begin position="120"/>
        <end position="143"/>
    </location>
</feature>
<evidence type="ECO:0000313" key="3">
    <source>
        <dbReference type="Proteomes" id="UP000789570"/>
    </source>
</evidence>
<protein>
    <submittedName>
        <fullName evidence="2">9943_t:CDS:1</fullName>
    </submittedName>
</protein>
<keyword evidence="3" id="KW-1185">Reference proteome</keyword>
<name>A0A9N9NCT3_9GLOM</name>
<dbReference type="Proteomes" id="UP000789570">
    <property type="component" value="Unassembled WGS sequence"/>
</dbReference>
<evidence type="ECO:0000256" key="1">
    <source>
        <dbReference type="SAM" id="Phobius"/>
    </source>
</evidence>
<sequence length="229" mass="25676">MSSKSLVIQFHIFPILIFQSTCPHSFPLTEQEVVGSLLTEKEIGSFKEQNIGTFYCQTGSSLECCPLLARKYASEHHSRVATIILIIILVIVLNLSLLVLKAVVGLHQMMTITELDVLPSFTLMMAGLAISLSPGRFLQLALLNMKSLVMIYRNEPPTSFWTLFTMNLPFLIIPCCCCCSKDDPSERRNMLHSVPNLDPQNYAPPAYSFYSSIPNRESGNRHSNNNPFC</sequence>
<reference evidence="2" key="1">
    <citation type="submission" date="2021-06" db="EMBL/GenBank/DDBJ databases">
        <authorList>
            <person name="Kallberg Y."/>
            <person name="Tangrot J."/>
            <person name="Rosling A."/>
        </authorList>
    </citation>
    <scope>NUCLEOTIDE SEQUENCE</scope>
    <source>
        <strain evidence="2">UK204</strain>
    </source>
</reference>
<proteinExistence type="predicted"/>
<dbReference type="EMBL" id="CAJVPQ010010593">
    <property type="protein sequence ID" value="CAG8723180.1"/>
    <property type="molecule type" value="Genomic_DNA"/>
</dbReference>
<keyword evidence="1" id="KW-1133">Transmembrane helix</keyword>